<dbReference type="STRING" id="3641.A0A061E323"/>
<organism evidence="2 3">
    <name type="scientific">Theobroma cacao</name>
    <name type="common">Cacao</name>
    <name type="synonym">Cocoa</name>
    <dbReference type="NCBI Taxonomy" id="3641"/>
    <lineage>
        <taxon>Eukaryota</taxon>
        <taxon>Viridiplantae</taxon>
        <taxon>Streptophyta</taxon>
        <taxon>Embryophyta</taxon>
        <taxon>Tracheophyta</taxon>
        <taxon>Spermatophyta</taxon>
        <taxon>Magnoliopsida</taxon>
        <taxon>eudicotyledons</taxon>
        <taxon>Gunneridae</taxon>
        <taxon>Pentapetalae</taxon>
        <taxon>rosids</taxon>
        <taxon>malvids</taxon>
        <taxon>Malvales</taxon>
        <taxon>Malvaceae</taxon>
        <taxon>Byttnerioideae</taxon>
        <taxon>Theobroma</taxon>
    </lineage>
</organism>
<dbReference type="PANTHER" id="PTHR33033">
    <property type="entry name" value="POLYNUCLEOTIDYL TRANSFERASE, RIBONUCLEASE H-LIKE SUPERFAMILY PROTEIN-RELATED"/>
    <property type="match status" value="1"/>
</dbReference>
<dbReference type="Pfam" id="PF13456">
    <property type="entry name" value="RVT_3"/>
    <property type="match status" value="1"/>
</dbReference>
<dbReference type="HOGENOM" id="CLU_000680_21_0_1"/>
<dbReference type="CDD" id="cd06222">
    <property type="entry name" value="RNase_H_like"/>
    <property type="match status" value="1"/>
</dbReference>
<dbReference type="eggNOG" id="KOG1075">
    <property type="taxonomic scope" value="Eukaryota"/>
</dbReference>
<dbReference type="InterPro" id="IPR002156">
    <property type="entry name" value="RNaseH_domain"/>
</dbReference>
<dbReference type="InterPro" id="IPR012337">
    <property type="entry name" value="RNaseH-like_sf"/>
</dbReference>
<proteinExistence type="predicted"/>
<dbReference type="PANTHER" id="PTHR33033:SF121">
    <property type="entry name" value="POLYNUCLEOTIDYL TRANSFERASE, RIBONUCLEASE H-LIKE SUPERFAMILY PROTEIN"/>
    <property type="match status" value="1"/>
</dbReference>
<gene>
    <name evidence="2" type="ORF">TCM_007413</name>
</gene>
<reference evidence="2 3" key="1">
    <citation type="journal article" date="2013" name="Genome Biol.">
        <title>The genome sequence of the most widely cultivated cacao type and its use to identify candidate genes regulating pod color.</title>
        <authorList>
            <person name="Motamayor J.C."/>
            <person name="Mockaitis K."/>
            <person name="Schmutz J."/>
            <person name="Haiminen N."/>
            <person name="Iii D.L."/>
            <person name="Cornejo O."/>
            <person name="Findley S.D."/>
            <person name="Zheng P."/>
            <person name="Utro F."/>
            <person name="Royaert S."/>
            <person name="Saski C."/>
            <person name="Jenkins J."/>
            <person name="Podicheti R."/>
            <person name="Zhao M."/>
            <person name="Scheffler B.E."/>
            <person name="Stack J.C."/>
            <person name="Feltus F.A."/>
            <person name="Mustiga G.M."/>
            <person name="Amores F."/>
            <person name="Phillips W."/>
            <person name="Marelli J.P."/>
            <person name="May G.D."/>
            <person name="Shapiro H."/>
            <person name="Ma J."/>
            <person name="Bustamante C.D."/>
            <person name="Schnell R.J."/>
            <person name="Main D."/>
            <person name="Gilbert D."/>
            <person name="Parida L."/>
            <person name="Kuhn D.N."/>
        </authorList>
    </citation>
    <scope>NUCLEOTIDE SEQUENCE [LARGE SCALE GENOMIC DNA]</scope>
    <source>
        <strain evidence="3">cv. Matina 1-6</strain>
    </source>
</reference>
<name>A0A061E323_THECC</name>
<evidence type="ECO:0000259" key="1">
    <source>
        <dbReference type="PROSITE" id="PS50879"/>
    </source>
</evidence>
<dbReference type="PROSITE" id="PS50879">
    <property type="entry name" value="RNASE_H_1"/>
    <property type="match status" value="1"/>
</dbReference>
<dbReference type="AlphaFoldDB" id="A0A061E323"/>
<dbReference type="Gene3D" id="3.30.420.10">
    <property type="entry name" value="Ribonuclease H-like superfamily/Ribonuclease H"/>
    <property type="match status" value="1"/>
</dbReference>
<dbReference type="GO" id="GO:0004523">
    <property type="term" value="F:RNA-DNA hybrid ribonuclease activity"/>
    <property type="evidence" value="ECO:0007669"/>
    <property type="project" value="InterPro"/>
</dbReference>
<dbReference type="InterPro" id="IPR044730">
    <property type="entry name" value="RNase_H-like_dom_plant"/>
</dbReference>
<dbReference type="InParanoid" id="A0A061E323"/>
<dbReference type="InterPro" id="IPR036397">
    <property type="entry name" value="RNaseH_sf"/>
</dbReference>
<keyword evidence="3" id="KW-1185">Reference proteome</keyword>
<dbReference type="EMBL" id="CM001880">
    <property type="protein sequence ID" value="EOX98716.1"/>
    <property type="molecule type" value="Genomic_DNA"/>
</dbReference>
<protein>
    <recommendedName>
        <fullName evidence="1">RNase H type-1 domain-containing protein</fullName>
    </recommendedName>
</protein>
<dbReference type="Proteomes" id="UP000026915">
    <property type="component" value="Chromosome 2"/>
</dbReference>
<evidence type="ECO:0000313" key="3">
    <source>
        <dbReference type="Proteomes" id="UP000026915"/>
    </source>
</evidence>
<dbReference type="GO" id="GO:0003676">
    <property type="term" value="F:nucleic acid binding"/>
    <property type="evidence" value="ECO:0007669"/>
    <property type="project" value="InterPro"/>
</dbReference>
<evidence type="ECO:0000313" key="2">
    <source>
        <dbReference type="EMBL" id="EOX98716.1"/>
    </source>
</evidence>
<dbReference type="Gramene" id="EOX98716">
    <property type="protein sequence ID" value="EOX98716"/>
    <property type="gene ID" value="TCM_007413"/>
</dbReference>
<feature type="domain" description="RNase H type-1" evidence="1">
    <location>
        <begin position="65"/>
        <end position="199"/>
    </location>
</feature>
<sequence>MIFDGKIWDPTNVLDIIKLRLACWAKSKWPDHNTSITDFICAPSSAFAPISRKQTKSKVSWECPPISWFKFNTDKAARGCPGHLGIGGVLQDETGVVKLTFSKKAGWGDANLAKVLAVREAMVLFVASSWVNSNNIIIESDSKNVVSWISNPSKALWRLRQLILQIHSLKNRVAGGWLIKHISRSGNETADSLAKSRVDRTHDLLRLYP</sequence>
<dbReference type="SUPFAM" id="SSF53098">
    <property type="entry name" value="Ribonuclease H-like"/>
    <property type="match status" value="1"/>
</dbReference>
<accession>A0A061E323</accession>